<dbReference type="EMBL" id="JAXAVW010000005">
    <property type="protein sequence ID" value="MDX8030141.1"/>
    <property type="molecule type" value="Genomic_DNA"/>
</dbReference>
<feature type="chain" id="PRO_5046196878" evidence="2">
    <location>
        <begin position="27"/>
        <end position="60"/>
    </location>
</feature>
<dbReference type="RefSeq" id="WP_319965151.1">
    <property type="nucleotide sequence ID" value="NZ_JAXAVW010000005.1"/>
</dbReference>
<evidence type="ECO:0000313" key="4">
    <source>
        <dbReference type="Proteomes" id="UP001285521"/>
    </source>
</evidence>
<feature type="signal peptide" evidence="2">
    <location>
        <begin position="1"/>
        <end position="26"/>
    </location>
</feature>
<reference evidence="3 4" key="1">
    <citation type="submission" date="2023-11" db="EMBL/GenBank/DDBJ databases">
        <title>Lentzea sokolovensis, sp. nov., Lentzea kristufkii, sp. nov., and Lentzea miocenensis, sp. nov., rare actinobacteria from Sokolov Coal Basin, Miocene lacustrine sediment, Czech Republic.</title>
        <authorList>
            <person name="Lara A."/>
            <person name="Kotroba L."/>
            <person name="Nouioui I."/>
            <person name="Neumann-Schaal M."/>
            <person name="Mast Y."/>
            <person name="Chronakova A."/>
        </authorList>
    </citation>
    <scope>NUCLEOTIDE SEQUENCE [LARGE SCALE GENOMIC DNA]</scope>
    <source>
        <strain evidence="3 4">BCCO 10_0856</strain>
    </source>
</reference>
<gene>
    <name evidence="3" type="ORF">SK803_07960</name>
</gene>
<name>A0ABU4SW68_9PSEU</name>
<dbReference type="Proteomes" id="UP001285521">
    <property type="component" value="Unassembled WGS sequence"/>
</dbReference>
<feature type="region of interest" description="Disordered" evidence="1">
    <location>
        <begin position="27"/>
        <end position="60"/>
    </location>
</feature>
<evidence type="ECO:0000256" key="1">
    <source>
        <dbReference type="SAM" id="MobiDB-lite"/>
    </source>
</evidence>
<evidence type="ECO:0000256" key="2">
    <source>
        <dbReference type="SAM" id="SignalP"/>
    </source>
</evidence>
<keyword evidence="2" id="KW-0732">Signal</keyword>
<accession>A0ABU4SW68</accession>
<protein>
    <submittedName>
        <fullName evidence="3">Uncharacterized protein</fullName>
    </submittedName>
</protein>
<proteinExistence type="predicted"/>
<keyword evidence="4" id="KW-1185">Reference proteome</keyword>
<sequence>MFRMKTAAALGLTAAALVLGVGAAAAATGDDEGQGTRVTSEQPEATKPPTLVAAPDGKDQ</sequence>
<comment type="caution">
    <text evidence="3">The sequence shown here is derived from an EMBL/GenBank/DDBJ whole genome shotgun (WGS) entry which is preliminary data.</text>
</comment>
<evidence type="ECO:0000313" key="3">
    <source>
        <dbReference type="EMBL" id="MDX8030141.1"/>
    </source>
</evidence>
<organism evidence="3 4">
    <name type="scientific">Lentzea miocenica</name>
    <dbReference type="NCBI Taxonomy" id="3095431"/>
    <lineage>
        <taxon>Bacteria</taxon>
        <taxon>Bacillati</taxon>
        <taxon>Actinomycetota</taxon>
        <taxon>Actinomycetes</taxon>
        <taxon>Pseudonocardiales</taxon>
        <taxon>Pseudonocardiaceae</taxon>
        <taxon>Lentzea</taxon>
    </lineage>
</organism>